<dbReference type="AlphaFoldDB" id="A0A9Q4CMC0"/>
<gene>
    <name evidence="1" type="ORF">N0392_08985</name>
</gene>
<comment type="caution">
    <text evidence="1">The sequence shown here is derived from an EMBL/GenBank/DDBJ whole genome shotgun (WGS) entry which is preliminary data.</text>
</comment>
<name>A0A9Q4CMC0_MORMO</name>
<dbReference type="RefSeq" id="WP_214095611.1">
    <property type="nucleotide sequence ID" value="NZ_JALMEJ010000001.1"/>
</dbReference>
<dbReference type="Proteomes" id="UP001076655">
    <property type="component" value="Unassembled WGS sequence"/>
</dbReference>
<protein>
    <submittedName>
        <fullName evidence="1">Uncharacterized protein</fullName>
    </submittedName>
</protein>
<sequence length="149" mass="17246">MSNSILFPIKSLPQFEDVFNSIAEGFVNLSLPNQQLTIGLTAKKGLSLDDKFIYIHDHFSGYFCWLSFNFIEEGLRDEEDIEYSYMGSVSARGELNLKFSVLILYVMSLTLNPRVIYDDSYLVQSKEPYSFHELKPFVEAYIKEIYPVI</sequence>
<dbReference type="EMBL" id="JAPNMI010000004">
    <property type="protein sequence ID" value="MCY0789815.1"/>
    <property type="molecule type" value="Genomic_DNA"/>
</dbReference>
<reference evidence="1" key="1">
    <citation type="submission" date="2022-08" db="EMBL/GenBank/DDBJ databases">
        <authorList>
            <person name="Dale J.L."/>
        </authorList>
    </citation>
    <scope>NUCLEOTIDE SEQUENCE</scope>
    <source>
        <strain evidence="1">2022EL-00758</strain>
    </source>
</reference>
<evidence type="ECO:0000313" key="1">
    <source>
        <dbReference type="EMBL" id="MCY0789815.1"/>
    </source>
</evidence>
<evidence type="ECO:0000313" key="2">
    <source>
        <dbReference type="Proteomes" id="UP001076655"/>
    </source>
</evidence>
<organism evidence="1 2">
    <name type="scientific">Morganella morganii</name>
    <name type="common">Proteus morganii</name>
    <dbReference type="NCBI Taxonomy" id="582"/>
    <lineage>
        <taxon>Bacteria</taxon>
        <taxon>Pseudomonadati</taxon>
        <taxon>Pseudomonadota</taxon>
        <taxon>Gammaproteobacteria</taxon>
        <taxon>Enterobacterales</taxon>
        <taxon>Morganellaceae</taxon>
        <taxon>Morganella</taxon>
    </lineage>
</organism>
<proteinExistence type="predicted"/>
<accession>A0A9Q4CMC0</accession>